<evidence type="ECO:0000256" key="1">
    <source>
        <dbReference type="SAM" id="Phobius"/>
    </source>
</evidence>
<reference evidence="3 4" key="1">
    <citation type="submission" date="2020-08" db="EMBL/GenBank/DDBJ databases">
        <title>Genomic Encyclopedia of Type Strains, Phase IV (KMG-V): Genome sequencing to study the core and pangenomes of soil and plant-associated prokaryotes.</title>
        <authorList>
            <person name="Whitman W."/>
        </authorList>
    </citation>
    <scope>NUCLEOTIDE SEQUENCE [LARGE SCALE GENOMIC DNA]</scope>
    <source>
        <strain evidence="3 4">SEMIA 402</strain>
    </source>
</reference>
<organism evidence="3 4">
    <name type="scientific">Rhizobium mongolense</name>
    <dbReference type="NCBI Taxonomy" id="57676"/>
    <lineage>
        <taxon>Bacteria</taxon>
        <taxon>Pseudomonadati</taxon>
        <taxon>Pseudomonadota</taxon>
        <taxon>Alphaproteobacteria</taxon>
        <taxon>Hyphomicrobiales</taxon>
        <taxon>Rhizobiaceae</taxon>
        <taxon>Rhizobium/Agrobacterium group</taxon>
        <taxon>Rhizobium</taxon>
    </lineage>
</organism>
<comment type="caution">
    <text evidence="3">The sequence shown here is derived from an EMBL/GenBank/DDBJ whole genome shotgun (WGS) entry which is preliminary data.</text>
</comment>
<keyword evidence="1" id="KW-0472">Membrane</keyword>
<keyword evidence="1" id="KW-0812">Transmembrane</keyword>
<accession>A0A7W6RQX1</accession>
<dbReference type="InterPro" id="IPR023346">
    <property type="entry name" value="Lysozyme-like_dom_sf"/>
</dbReference>
<dbReference type="Gene3D" id="1.20.141.10">
    <property type="entry name" value="Chitosanase, subunit A, domain 1"/>
    <property type="match status" value="1"/>
</dbReference>
<dbReference type="AlphaFoldDB" id="A0A7W6RQX1"/>
<proteinExistence type="predicted"/>
<dbReference type="SUPFAM" id="SSF53955">
    <property type="entry name" value="Lysozyme-like"/>
    <property type="match status" value="1"/>
</dbReference>
<dbReference type="EMBL" id="JACIGM010000011">
    <property type="protein sequence ID" value="MBB4277014.1"/>
    <property type="molecule type" value="Genomic_DNA"/>
</dbReference>
<name>A0A7W6RQX1_9HYPH</name>
<evidence type="ECO:0000313" key="4">
    <source>
        <dbReference type="Proteomes" id="UP000533641"/>
    </source>
</evidence>
<dbReference type="CDD" id="cd13926">
    <property type="entry name" value="N-acetylmuramidase_GH108"/>
    <property type="match status" value="1"/>
</dbReference>
<dbReference type="Proteomes" id="UP000533641">
    <property type="component" value="Unassembled WGS sequence"/>
</dbReference>
<sequence>MPVYDHANEFARSLAKVLVHEGGFSNHPQDPGGATMKGVTQRVYDEYRRSVGLMPQSVKSISDAELEVLYRKKYWNEIKGDKLPAGVSYVVFDGAVNSGVAQSVKWLQRALQALGLYKGGIDGILGQGTLLALSGVNDNDAFVGLICDRRMAFLRALKTWKTFGKGWTARVNGVRAVGQAWATGSVGPEVQYVVGGDAKAFISDAKPAPTLAVADATTGGGVGSGGVAATLQQVQDQLTPLSYSSNLIGKVVAGLIIIGAVLTIGGLGYRWYASRRKAERADALDLQVKIDAQAAA</sequence>
<gene>
    <name evidence="3" type="ORF">GGE12_004812</name>
</gene>
<keyword evidence="1" id="KW-1133">Transmembrane helix</keyword>
<dbReference type="InterPro" id="IPR008565">
    <property type="entry name" value="TtsA-like_GH18_dom"/>
</dbReference>
<evidence type="ECO:0000313" key="3">
    <source>
        <dbReference type="EMBL" id="MBB4277014.1"/>
    </source>
</evidence>
<evidence type="ECO:0000259" key="2">
    <source>
        <dbReference type="Pfam" id="PF05838"/>
    </source>
</evidence>
<dbReference type="RefSeq" id="WP_183927650.1">
    <property type="nucleotide sequence ID" value="NZ_JACIGM010000011.1"/>
</dbReference>
<feature type="transmembrane region" description="Helical" evidence="1">
    <location>
        <begin position="251"/>
        <end position="272"/>
    </location>
</feature>
<protein>
    <submittedName>
        <fullName evidence="3">Lysozyme family protein</fullName>
    </submittedName>
</protein>
<feature type="domain" description="TtsA-like Glycoside hydrolase family 108" evidence="2">
    <location>
        <begin position="15"/>
        <end position="99"/>
    </location>
</feature>
<dbReference type="Pfam" id="PF05838">
    <property type="entry name" value="Glyco_hydro_108"/>
    <property type="match status" value="1"/>
</dbReference>